<dbReference type="InterPro" id="IPR005906">
    <property type="entry name" value="LysW"/>
</dbReference>
<comment type="caution">
    <text evidence="1">The sequence shown here is derived from an EMBL/GenBank/DDBJ whole genome shotgun (WGS) entry which is preliminary data.</text>
</comment>
<dbReference type="RefSeq" id="WP_017577873.1">
    <property type="nucleotide sequence ID" value="NZ_BMXL01000024.1"/>
</dbReference>
<dbReference type="EMBL" id="BMXL01000024">
    <property type="protein sequence ID" value="GHD32610.1"/>
    <property type="molecule type" value="Genomic_DNA"/>
</dbReference>
<sequence>MPNTITAPQCLVCETAIEPEADWDNGEIVECTACGQEHEVVGSAPGSVRLELAPEVEEDWGE</sequence>
<dbReference type="Pfam" id="PF21344">
    <property type="entry name" value="Zn_ribbon_LysW"/>
    <property type="match status" value="1"/>
</dbReference>
<evidence type="ECO:0000313" key="2">
    <source>
        <dbReference type="Proteomes" id="UP000654947"/>
    </source>
</evidence>
<protein>
    <submittedName>
        <fullName evidence="1">Lysine biosynthesis protein LysW</fullName>
    </submittedName>
</protein>
<reference evidence="1 2" key="1">
    <citation type="journal article" date="2014" name="Int. J. Syst. Evol. Microbiol.">
        <title>Complete genome sequence of Corynebacterium casei LMG S-19264T (=DSM 44701T), isolated from a smear-ripened cheese.</title>
        <authorList>
            <consortium name="US DOE Joint Genome Institute (JGI-PGF)"/>
            <person name="Walter F."/>
            <person name="Albersmeier A."/>
            <person name="Kalinowski J."/>
            <person name="Ruckert C."/>
        </authorList>
    </citation>
    <scope>NUCLEOTIDE SEQUENCE [LARGE SCALE GENOMIC DNA]</scope>
    <source>
        <strain evidence="1 2">KCTC 19473</strain>
    </source>
</reference>
<organism evidence="1 2">
    <name type="scientific">Nocardiopsis kunsanensis</name>
    <dbReference type="NCBI Taxonomy" id="141693"/>
    <lineage>
        <taxon>Bacteria</taxon>
        <taxon>Bacillati</taxon>
        <taxon>Actinomycetota</taxon>
        <taxon>Actinomycetes</taxon>
        <taxon>Streptosporangiales</taxon>
        <taxon>Nocardiopsidaceae</taxon>
        <taxon>Nocardiopsis</taxon>
    </lineage>
</organism>
<dbReference type="PANTHER" id="PTHR40393:SF1">
    <property type="entry name" value="LYSINE BIOSYNTHESIS PROTEIN-RELATED"/>
    <property type="match status" value="1"/>
</dbReference>
<dbReference type="PANTHER" id="PTHR40393">
    <property type="entry name" value="LYSINE BIOSYNTHESIS PROTEIN-RELATED-RELATED"/>
    <property type="match status" value="1"/>
</dbReference>
<gene>
    <name evidence="1" type="ORF">GCM10007147_36390</name>
</gene>
<accession>A0A919CK49</accession>
<dbReference type="Proteomes" id="UP000654947">
    <property type="component" value="Unassembled WGS sequence"/>
</dbReference>
<keyword evidence="2" id="KW-1185">Reference proteome</keyword>
<name>A0A919CK49_9ACTN</name>
<dbReference type="AlphaFoldDB" id="A0A919CK49"/>
<proteinExistence type="predicted"/>
<dbReference type="Gene3D" id="2.20.28.160">
    <property type="match status" value="1"/>
</dbReference>
<evidence type="ECO:0000313" key="1">
    <source>
        <dbReference type="EMBL" id="GHD32610.1"/>
    </source>
</evidence>